<dbReference type="InterPro" id="IPR000467">
    <property type="entry name" value="G_patch_dom"/>
</dbReference>
<dbReference type="AlphaFoldDB" id="A0AAV9LXI7"/>
<gene>
    <name evidence="2" type="ORF">R3W88_023126</name>
</gene>
<evidence type="ECO:0000259" key="1">
    <source>
        <dbReference type="Pfam" id="PF01585"/>
    </source>
</evidence>
<sequence length="200" mass="22869">MQAVRVSEEAEATADNTKLSSATKMVTSEMLKYRYQPKSGLGPKSNGIVEPIQVKDQRGTNALGYEPDLGRDHRRSSDTIFNWTINPSLFQPESCTHINKNPCSTVMTCNESTEQGESDEQDHEEYDESMMPENLPHEIEQVESQKKPNMDETKVLNLGDQEIVKETRVSIHLEAERKQELIELLKQYVDIFAWSYDDMP</sequence>
<accession>A0AAV9LXI7</accession>
<reference evidence="2 3" key="1">
    <citation type="submission" date="2023-10" db="EMBL/GenBank/DDBJ databases">
        <title>Genome-Wide Identification Analysis in wild type Solanum Pinnatisectum Reveals Some Genes Defensing Phytophthora Infestans.</title>
        <authorList>
            <person name="Sun C."/>
        </authorList>
    </citation>
    <scope>NUCLEOTIDE SEQUENCE [LARGE SCALE GENOMIC DNA]</scope>
    <source>
        <strain evidence="2">LQN</strain>
        <tissue evidence="2">Leaf</tissue>
    </source>
</reference>
<comment type="caution">
    <text evidence="2">The sequence shown here is derived from an EMBL/GenBank/DDBJ whole genome shotgun (WGS) entry which is preliminary data.</text>
</comment>
<dbReference type="EMBL" id="JAWPEI010000004">
    <property type="protein sequence ID" value="KAK4730138.1"/>
    <property type="molecule type" value="Genomic_DNA"/>
</dbReference>
<evidence type="ECO:0000313" key="3">
    <source>
        <dbReference type="Proteomes" id="UP001311915"/>
    </source>
</evidence>
<organism evidence="2 3">
    <name type="scientific">Solanum pinnatisectum</name>
    <name type="common">tansyleaf nightshade</name>
    <dbReference type="NCBI Taxonomy" id="50273"/>
    <lineage>
        <taxon>Eukaryota</taxon>
        <taxon>Viridiplantae</taxon>
        <taxon>Streptophyta</taxon>
        <taxon>Embryophyta</taxon>
        <taxon>Tracheophyta</taxon>
        <taxon>Spermatophyta</taxon>
        <taxon>Magnoliopsida</taxon>
        <taxon>eudicotyledons</taxon>
        <taxon>Gunneridae</taxon>
        <taxon>Pentapetalae</taxon>
        <taxon>asterids</taxon>
        <taxon>lamiids</taxon>
        <taxon>Solanales</taxon>
        <taxon>Solanaceae</taxon>
        <taxon>Solanoideae</taxon>
        <taxon>Solaneae</taxon>
        <taxon>Solanum</taxon>
    </lineage>
</organism>
<feature type="domain" description="G-patch" evidence="1">
    <location>
        <begin position="35"/>
        <end position="66"/>
    </location>
</feature>
<keyword evidence="3" id="KW-1185">Reference proteome</keyword>
<name>A0AAV9LXI7_9SOLN</name>
<evidence type="ECO:0000313" key="2">
    <source>
        <dbReference type="EMBL" id="KAK4730138.1"/>
    </source>
</evidence>
<protein>
    <recommendedName>
        <fullName evidence="1">G-patch domain-containing protein</fullName>
    </recommendedName>
</protein>
<dbReference type="Pfam" id="PF01585">
    <property type="entry name" value="G-patch"/>
    <property type="match status" value="1"/>
</dbReference>
<dbReference type="GO" id="GO:0003676">
    <property type="term" value="F:nucleic acid binding"/>
    <property type="evidence" value="ECO:0007669"/>
    <property type="project" value="InterPro"/>
</dbReference>
<proteinExistence type="predicted"/>
<dbReference type="Proteomes" id="UP001311915">
    <property type="component" value="Unassembled WGS sequence"/>
</dbReference>